<evidence type="ECO:0000256" key="1">
    <source>
        <dbReference type="SAM" id="MobiDB-lite"/>
    </source>
</evidence>
<dbReference type="EMBL" id="JASJQH010000237">
    <property type="protein sequence ID" value="KAK9765685.1"/>
    <property type="molecule type" value="Genomic_DNA"/>
</dbReference>
<gene>
    <name evidence="2" type="ORF">K7432_005779</name>
</gene>
<feature type="compositionally biased region" description="Low complexity" evidence="1">
    <location>
        <begin position="282"/>
        <end position="296"/>
    </location>
</feature>
<name>A0ABR2WW46_9FUNG</name>
<reference evidence="2 3" key="1">
    <citation type="submission" date="2023-04" db="EMBL/GenBank/DDBJ databases">
        <title>Genome of Basidiobolus ranarum AG-B5.</title>
        <authorList>
            <person name="Stajich J.E."/>
            <person name="Carter-House D."/>
            <person name="Gryganskyi A."/>
        </authorList>
    </citation>
    <scope>NUCLEOTIDE SEQUENCE [LARGE SCALE GENOMIC DNA]</scope>
    <source>
        <strain evidence="2 3">AG-B5</strain>
    </source>
</reference>
<evidence type="ECO:0000313" key="3">
    <source>
        <dbReference type="Proteomes" id="UP001479436"/>
    </source>
</evidence>
<feature type="compositionally biased region" description="Polar residues" evidence="1">
    <location>
        <begin position="196"/>
        <end position="227"/>
    </location>
</feature>
<keyword evidence="3" id="KW-1185">Reference proteome</keyword>
<proteinExistence type="predicted"/>
<comment type="caution">
    <text evidence="2">The sequence shown here is derived from an EMBL/GenBank/DDBJ whole genome shotgun (WGS) entry which is preliminary data.</text>
</comment>
<evidence type="ECO:0000313" key="2">
    <source>
        <dbReference type="EMBL" id="KAK9765685.1"/>
    </source>
</evidence>
<feature type="region of interest" description="Disordered" evidence="1">
    <location>
        <begin position="68"/>
        <end position="121"/>
    </location>
</feature>
<dbReference type="Pfam" id="PF05308">
    <property type="entry name" value="Mito_fiss_reg"/>
    <property type="match status" value="1"/>
</dbReference>
<organism evidence="2 3">
    <name type="scientific">Basidiobolus ranarum</name>
    <dbReference type="NCBI Taxonomy" id="34480"/>
    <lineage>
        <taxon>Eukaryota</taxon>
        <taxon>Fungi</taxon>
        <taxon>Fungi incertae sedis</taxon>
        <taxon>Zoopagomycota</taxon>
        <taxon>Entomophthoromycotina</taxon>
        <taxon>Basidiobolomycetes</taxon>
        <taxon>Basidiobolales</taxon>
        <taxon>Basidiobolaceae</taxon>
        <taxon>Basidiobolus</taxon>
    </lineage>
</organism>
<feature type="region of interest" description="Disordered" evidence="1">
    <location>
        <begin position="273"/>
        <end position="315"/>
    </location>
</feature>
<feature type="region of interest" description="Disordered" evidence="1">
    <location>
        <begin position="1"/>
        <end position="26"/>
    </location>
</feature>
<protein>
    <submittedName>
        <fullName evidence="2">Uncharacterized protein</fullName>
    </submittedName>
</protein>
<feature type="compositionally biased region" description="Pro residues" evidence="1">
    <location>
        <begin position="299"/>
        <end position="311"/>
    </location>
</feature>
<accession>A0ABR2WW46</accession>
<feature type="compositionally biased region" description="Low complexity" evidence="1">
    <location>
        <begin position="145"/>
        <end position="159"/>
    </location>
</feature>
<dbReference type="InterPro" id="IPR007972">
    <property type="entry name" value="Mtfr1"/>
</dbReference>
<dbReference type="Proteomes" id="UP001479436">
    <property type="component" value="Unassembled WGS sequence"/>
</dbReference>
<feature type="region of interest" description="Disordered" evidence="1">
    <location>
        <begin position="136"/>
        <end position="160"/>
    </location>
</feature>
<sequence>MSAIASTPNRKRTVDALNSPSSPLEKPSFFSSLFGRASKEFTELCSSISNILYVPTTLNSTATPKLVENSQACGKQRKSRSSRPSRKFATPVTKDRRLPSRSRHSPRQKSPKHSPSVIDIPAKISEDKYLNELLSMEGTSSPGDSPTYSSTPQYSPKYTTEPEVIIPVRSDRSRLNTRKRRRICEHSPICDLDGVSKSSQLNESISPSFGSDLSFNSPTSKDVSPNTPDWVKRRESSQLHSNGILYSPSKGGKIAKLEEELQSLKEQVASLRQVMDEKEQDSSSASSSPASKPISSLLPMPPPPPPPPPPTMVQLGPEYFNIKLKTSDGILKQSTTETKKEKNDRMMMMLEEMRTVKLRRTGRL</sequence>
<feature type="compositionally biased region" description="Basic residues" evidence="1">
    <location>
        <begin position="75"/>
        <end position="86"/>
    </location>
</feature>
<feature type="compositionally biased region" description="Basic residues" evidence="1">
    <location>
        <begin position="99"/>
        <end position="112"/>
    </location>
</feature>
<feature type="region of interest" description="Disordered" evidence="1">
    <location>
        <begin position="192"/>
        <end position="236"/>
    </location>
</feature>